<reference evidence="1" key="1">
    <citation type="submission" date="2016-10" db="EMBL/GenBank/DDBJ databases">
        <title>Sequence of Gallionella enrichment culture.</title>
        <authorList>
            <person name="Poehlein A."/>
            <person name="Muehling M."/>
            <person name="Daniel R."/>
        </authorList>
    </citation>
    <scope>NUCLEOTIDE SEQUENCE</scope>
</reference>
<comment type="caution">
    <text evidence="1">The sequence shown here is derived from an EMBL/GenBank/DDBJ whole genome shotgun (WGS) entry which is preliminary data.</text>
</comment>
<dbReference type="Pfam" id="PF16108">
    <property type="entry name" value="DUF4826"/>
    <property type="match status" value="1"/>
</dbReference>
<organism evidence="1">
    <name type="scientific">mine drainage metagenome</name>
    <dbReference type="NCBI Taxonomy" id="410659"/>
    <lineage>
        <taxon>unclassified sequences</taxon>
        <taxon>metagenomes</taxon>
        <taxon>ecological metagenomes</taxon>
    </lineage>
</organism>
<dbReference type="InterPro" id="IPR032251">
    <property type="entry name" value="DUF4826"/>
</dbReference>
<accession>A0A1J5P7J8</accession>
<dbReference type="EMBL" id="MLJW01006095">
    <property type="protein sequence ID" value="OIQ67178.1"/>
    <property type="molecule type" value="Genomic_DNA"/>
</dbReference>
<sequence length="156" mass="17267">MAMLIDASQFPVGLGIDYDSADEVTAMRALTAEAHSFVNGFRWSPPIEKLTLAFGVGPILGLFLMRFAPGGKPEDRERWVVVGDLPSMHFETDDTPTPALALRLYCAIAQDWAENVLEGRDLSDSYPIDATPTAEHARILLDRIEFIRTELIPLAH</sequence>
<gene>
    <name evidence="1" type="ORF">GALL_512460</name>
</gene>
<proteinExistence type="predicted"/>
<name>A0A1J5P7J8_9ZZZZ</name>
<protein>
    <submittedName>
        <fullName evidence="1">Uncharacterized protein</fullName>
    </submittedName>
</protein>
<dbReference type="AlphaFoldDB" id="A0A1J5P7J8"/>
<evidence type="ECO:0000313" key="1">
    <source>
        <dbReference type="EMBL" id="OIQ67178.1"/>
    </source>
</evidence>